<accession>A0A118K6A8</accession>
<dbReference type="OMA" id="HNDIYLE"/>
<dbReference type="EMBL" id="LEKV01001021">
    <property type="protein sequence ID" value="KVI10353.1"/>
    <property type="molecule type" value="Genomic_DNA"/>
</dbReference>
<proteinExistence type="predicted"/>
<reference evidence="2 3" key="1">
    <citation type="journal article" date="2016" name="Sci. Rep.">
        <title>The genome sequence of the outbreeding globe artichoke constructed de novo incorporating a phase-aware low-pass sequencing strategy of F1 progeny.</title>
        <authorList>
            <person name="Scaglione D."/>
            <person name="Reyes-Chin-Wo S."/>
            <person name="Acquadro A."/>
            <person name="Froenicke L."/>
            <person name="Portis E."/>
            <person name="Beitel C."/>
            <person name="Tirone M."/>
            <person name="Mauro R."/>
            <person name="Lo Monaco A."/>
            <person name="Mauromicale G."/>
            <person name="Faccioli P."/>
            <person name="Cattivelli L."/>
            <person name="Rieseberg L."/>
            <person name="Michelmore R."/>
            <person name="Lanteri S."/>
        </authorList>
    </citation>
    <scope>NUCLEOTIDE SEQUENCE [LARGE SCALE GENOMIC DNA]</scope>
    <source>
        <strain evidence="2">2C</strain>
    </source>
</reference>
<comment type="caution">
    <text evidence="2">The sequence shown here is derived from an EMBL/GenBank/DDBJ whole genome shotgun (WGS) entry which is preliminary data.</text>
</comment>
<protein>
    <submittedName>
        <fullName evidence="2">Alpha crystallin/Hsp20 domain-containing protein</fullName>
    </submittedName>
</protein>
<evidence type="ECO:0000313" key="2">
    <source>
        <dbReference type="EMBL" id="KVI10353.1"/>
    </source>
</evidence>
<keyword evidence="3" id="KW-1185">Reference proteome</keyword>
<dbReference type="InterPro" id="IPR008978">
    <property type="entry name" value="HSP20-like_chaperone"/>
</dbReference>
<dbReference type="STRING" id="59895.A0A118K6A8"/>
<dbReference type="PANTHER" id="PTHR47838">
    <property type="entry name" value="21.7 KDA CLASS VI HEAT SHOCK PROTEIN"/>
    <property type="match status" value="1"/>
</dbReference>
<dbReference type="Pfam" id="PF00011">
    <property type="entry name" value="HSP20"/>
    <property type="match status" value="1"/>
</dbReference>
<feature type="domain" description="SHSP" evidence="1">
    <location>
        <begin position="97"/>
        <end position="181"/>
    </location>
</feature>
<evidence type="ECO:0000313" key="3">
    <source>
        <dbReference type="Proteomes" id="UP000243975"/>
    </source>
</evidence>
<name>A0A118K6A8_CYNCS</name>
<organism evidence="2 3">
    <name type="scientific">Cynara cardunculus var. scolymus</name>
    <name type="common">Globe artichoke</name>
    <name type="synonym">Cynara scolymus</name>
    <dbReference type="NCBI Taxonomy" id="59895"/>
    <lineage>
        <taxon>Eukaryota</taxon>
        <taxon>Viridiplantae</taxon>
        <taxon>Streptophyta</taxon>
        <taxon>Embryophyta</taxon>
        <taxon>Tracheophyta</taxon>
        <taxon>Spermatophyta</taxon>
        <taxon>Magnoliopsida</taxon>
        <taxon>eudicotyledons</taxon>
        <taxon>Gunneridae</taxon>
        <taxon>Pentapetalae</taxon>
        <taxon>asterids</taxon>
        <taxon>campanulids</taxon>
        <taxon>Asterales</taxon>
        <taxon>Asteraceae</taxon>
        <taxon>Carduoideae</taxon>
        <taxon>Cardueae</taxon>
        <taxon>Carduinae</taxon>
        <taxon>Cynara</taxon>
    </lineage>
</organism>
<dbReference type="AlphaFoldDB" id="A0A118K6A8"/>
<dbReference type="Gene3D" id="2.60.40.790">
    <property type="match status" value="1"/>
</dbReference>
<sequence>MTNIQLEVLTSEDHQSPHKWCVPLKEDVFAAFMAKGGPIVHRVFGHKSLFGPLLFTKFFDPSDAFPLWEFEPAVLLSHLHNPCVDWFQTDASCILISQLPKIEKSSLGICVENGKVIEISGLWKKHGESRTTDWRSGKWWEDGFVRRLELPDNTDWKKMEVYVKNDTTVLDIRLPKLLQRNVEETRMSQHNA</sequence>
<dbReference type="PANTHER" id="PTHR47838:SF1">
    <property type="entry name" value="21.7 KDA CLASS VI HEAT SHOCK PROTEIN"/>
    <property type="match status" value="1"/>
</dbReference>
<dbReference type="Gramene" id="KVI10353">
    <property type="protein sequence ID" value="KVI10353"/>
    <property type="gene ID" value="Ccrd_011247"/>
</dbReference>
<dbReference type="InterPro" id="IPR002068">
    <property type="entry name" value="A-crystallin/Hsp20_dom"/>
</dbReference>
<evidence type="ECO:0000259" key="1">
    <source>
        <dbReference type="Pfam" id="PF00011"/>
    </source>
</evidence>
<gene>
    <name evidence="2" type="ORF">Ccrd_011247</name>
</gene>
<dbReference type="SUPFAM" id="SSF49764">
    <property type="entry name" value="HSP20-like chaperones"/>
    <property type="match status" value="1"/>
</dbReference>
<dbReference type="Proteomes" id="UP000243975">
    <property type="component" value="Unassembled WGS sequence"/>
</dbReference>